<feature type="transmembrane region" description="Helical" evidence="1">
    <location>
        <begin position="12"/>
        <end position="29"/>
    </location>
</feature>
<sequence>MQAGSTRATSAGLIVSAALLAFVVFHLMTQGPTLRPPGIDPPGGGGAGPGKRHNVAWCRLLLITRNGRLYCEGRECNRYVPDEEVIDDDPLGA</sequence>
<keyword evidence="3" id="KW-1185">Reference proteome</keyword>
<keyword evidence="1" id="KW-0472">Membrane</keyword>
<reference evidence="2" key="1">
    <citation type="submission" date="2021-03" db="EMBL/GenBank/DDBJ databases">
        <title>Whole genome shotgun sequence of Actinoplanes auranticolor NBRC 12245.</title>
        <authorList>
            <person name="Komaki H."/>
            <person name="Tamura T."/>
        </authorList>
    </citation>
    <scope>NUCLEOTIDE SEQUENCE</scope>
    <source>
        <strain evidence="2">NBRC 12245</strain>
    </source>
</reference>
<evidence type="ECO:0000313" key="3">
    <source>
        <dbReference type="Proteomes" id="UP000681340"/>
    </source>
</evidence>
<keyword evidence="1" id="KW-1133">Transmembrane helix</keyword>
<dbReference type="AlphaFoldDB" id="A0A919SRS2"/>
<evidence type="ECO:0000256" key="1">
    <source>
        <dbReference type="SAM" id="Phobius"/>
    </source>
</evidence>
<accession>A0A919SRS2</accession>
<comment type="caution">
    <text evidence="2">The sequence shown here is derived from an EMBL/GenBank/DDBJ whole genome shotgun (WGS) entry which is preliminary data.</text>
</comment>
<dbReference type="RefSeq" id="WP_212992924.1">
    <property type="nucleotide sequence ID" value="NZ_BAABEA010000023.1"/>
</dbReference>
<keyword evidence="1" id="KW-0812">Transmembrane</keyword>
<organism evidence="2 3">
    <name type="scientific">Actinoplanes auranticolor</name>
    <dbReference type="NCBI Taxonomy" id="47988"/>
    <lineage>
        <taxon>Bacteria</taxon>
        <taxon>Bacillati</taxon>
        <taxon>Actinomycetota</taxon>
        <taxon>Actinomycetes</taxon>
        <taxon>Micromonosporales</taxon>
        <taxon>Micromonosporaceae</taxon>
        <taxon>Actinoplanes</taxon>
    </lineage>
</organism>
<dbReference type="Proteomes" id="UP000681340">
    <property type="component" value="Unassembled WGS sequence"/>
</dbReference>
<dbReference type="EMBL" id="BOQL01000062">
    <property type="protein sequence ID" value="GIM76386.1"/>
    <property type="molecule type" value="Genomic_DNA"/>
</dbReference>
<protein>
    <submittedName>
        <fullName evidence="2">Uncharacterized protein</fullName>
    </submittedName>
</protein>
<proteinExistence type="predicted"/>
<evidence type="ECO:0000313" key="2">
    <source>
        <dbReference type="EMBL" id="GIM76386.1"/>
    </source>
</evidence>
<name>A0A919SRS2_9ACTN</name>
<gene>
    <name evidence="2" type="ORF">Aau02nite_70610</name>
</gene>